<dbReference type="AlphaFoldDB" id="A0A0H3JKE3"/>
<protein>
    <submittedName>
        <fullName evidence="1">Uncharacterized protein</fullName>
    </submittedName>
</protein>
<organism evidence="1 2">
    <name type="scientific">Escherichia coli O157:H7</name>
    <dbReference type="NCBI Taxonomy" id="83334"/>
    <lineage>
        <taxon>Bacteria</taxon>
        <taxon>Pseudomonadati</taxon>
        <taxon>Pseudomonadota</taxon>
        <taxon>Gammaproteobacteria</taxon>
        <taxon>Enterobacterales</taxon>
        <taxon>Enterobacteriaceae</taxon>
        <taxon>Escherichia</taxon>
    </lineage>
</organism>
<accession>A0A0H3JKE3</accession>
<proteinExistence type="predicted"/>
<evidence type="ECO:0000313" key="1">
    <source>
        <dbReference type="EMBL" id="AAG59421.1"/>
    </source>
</evidence>
<evidence type="ECO:0000313" key="2">
    <source>
        <dbReference type="Proteomes" id="UP000002519"/>
    </source>
</evidence>
<name>A0A0H3JKE3_ECO57</name>
<gene>
    <name evidence="1" type="primary">yjfA</name>
    <name evidence="1" type="ordered locus">Z5834</name>
</gene>
<dbReference type="PIR" id="A86120">
    <property type="entry name" value="A86120"/>
</dbReference>
<dbReference type="KEGG" id="ece:Z5834"/>
<dbReference type="PIR" id="A98279">
    <property type="entry name" value="A98279"/>
</dbReference>
<dbReference type="EMBL" id="AE005174">
    <property type="protein sequence ID" value="AAG59421.1"/>
    <property type="molecule type" value="Genomic_DNA"/>
</dbReference>
<sequence>MHRVTYPCLTSRRFQLALIHRRVVDKRTSMHSRTASESTGARIHRPWCARHQVRPAWRCQYDKLHRVPFRSPELRLDSGPGYTTGSYRY</sequence>
<reference evidence="1 2" key="1">
    <citation type="journal article" date="2001" name="Nature">
        <title>Genome sequence of enterohaemorrhagic Escherichia coli O157:H7.</title>
        <authorList>
            <person name="Perna N.T."/>
            <person name="Plunkett G.III."/>
            <person name="Burland V."/>
            <person name="Mau B."/>
            <person name="Glasner J.D."/>
            <person name="Rose D.J."/>
            <person name="Mayhew G.F."/>
            <person name="Evans P.S."/>
            <person name="Gregor J."/>
            <person name="Kirkpatrick H.A."/>
            <person name="Posfai G."/>
            <person name="Hackett J."/>
            <person name="Klink S."/>
            <person name="Boutin A."/>
            <person name="Shao Y."/>
            <person name="Miller L."/>
            <person name="Grotbeck E.J."/>
            <person name="Davis N.W."/>
            <person name="Lim A."/>
            <person name="Dimalanta E."/>
            <person name="Potamousis K."/>
            <person name="Apodaca J."/>
            <person name="Anantharaman T.S."/>
            <person name="Lin J."/>
            <person name="Yen G."/>
            <person name="Schwartz D.C."/>
            <person name="Welch R.A."/>
            <person name="Blattner F.R."/>
        </authorList>
    </citation>
    <scope>NUCLEOTIDE SEQUENCE [LARGE SCALE GENOMIC DNA]</scope>
    <source>
        <strain evidence="2">O157:H7 / EDL933 / ATCC 700927 / EHEC</strain>
    </source>
</reference>
<dbReference type="Proteomes" id="UP000002519">
    <property type="component" value="Chromosome"/>
</dbReference>
<dbReference type="OMA" id="RTSMHSH"/>